<keyword evidence="1" id="KW-0732">Signal</keyword>
<proteinExistence type="predicted"/>
<gene>
    <name evidence="2" type="ORF">BDP27DRAFT_1417296</name>
</gene>
<keyword evidence="3" id="KW-1185">Reference proteome</keyword>
<protein>
    <submittedName>
        <fullName evidence="2">Uncharacterized protein</fullName>
    </submittedName>
</protein>
<dbReference type="EMBL" id="JADNRY010000019">
    <property type="protein sequence ID" value="KAF9073146.1"/>
    <property type="molecule type" value="Genomic_DNA"/>
</dbReference>
<feature type="chain" id="PRO_5040246032" evidence="1">
    <location>
        <begin position="23"/>
        <end position="174"/>
    </location>
</feature>
<organism evidence="2 3">
    <name type="scientific">Rhodocollybia butyracea</name>
    <dbReference type="NCBI Taxonomy" id="206335"/>
    <lineage>
        <taxon>Eukaryota</taxon>
        <taxon>Fungi</taxon>
        <taxon>Dikarya</taxon>
        <taxon>Basidiomycota</taxon>
        <taxon>Agaricomycotina</taxon>
        <taxon>Agaricomycetes</taxon>
        <taxon>Agaricomycetidae</taxon>
        <taxon>Agaricales</taxon>
        <taxon>Marasmiineae</taxon>
        <taxon>Omphalotaceae</taxon>
        <taxon>Rhodocollybia</taxon>
    </lineage>
</organism>
<name>A0A9P5PVC6_9AGAR</name>
<comment type="caution">
    <text evidence="2">The sequence shown here is derived from an EMBL/GenBank/DDBJ whole genome shotgun (WGS) entry which is preliminary data.</text>
</comment>
<accession>A0A9P5PVC6</accession>
<dbReference type="Proteomes" id="UP000772434">
    <property type="component" value="Unassembled WGS sequence"/>
</dbReference>
<evidence type="ECO:0000256" key="1">
    <source>
        <dbReference type="SAM" id="SignalP"/>
    </source>
</evidence>
<evidence type="ECO:0000313" key="3">
    <source>
        <dbReference type="Proteomes" id="UP000772434"/>
    </source>
</evidence>
<reference evidence="2" key="1">
    <citation type="submission" date="2020-11" db="EMBL/GenBank/DDBJ databases">
        <authorList>
            <consortium name="DOE Joint Genome Institute"/>
            <person name="Ahrendt S."/>
            <person name="Riley R."/>
            <person name="Andreopoulos W."/>
            <person name="Labutti K."/>
            <person name="Pangilinan J."/>
            <person name="Ruiz-Duenas F.J."/>
            <person name="Barrasa J.M."/>
            <person name="Sanchez-Garcia M."/>
            <person name="Camarero S."/>
            <person name="Miyauchi S."/>
            <person name="Serrano A."/>
            <person name="Linde D."/>
            <person name="Babiker R."/>
            <person name="Drula E."/>
            <person name="Ayuso-Fernandez I."/>
            <person name="Pacheco R."/>
            <person name="Padilla G."/>
            <person name="Ferreira P."/>
            <person name="Barriuso J."/>
            <person name="Kellner H."/>
            <person name="Castanera R."/>
            <person name="Alfaro M."/>
            <person name="Ramirez L."/>
            <person name="Pisabarro A.G."/>
            <person name="Kuo A."/>
            <person name="Tritt A."/>
            <person name="Lipzen A."/>
            <person name="He G."/>
            <person name="Yan M."/>
            <person name="Ng V."/>
            <person name="Cullen D."/>
            <person name="Martin F."/>
            <person name="Rosso M.-N."/>
            <person name="Henrissat B."/>
            <person name="Hibbett D."/>
            <person name="Martinez A.T."/>
            <person name="Grigoriev I.V."/>
        </authorList>
    </citation>
    <scope>NUCLEOTIDE SEQUENCE</scope>
    <source>
        <strain evidence="2">AH 40177</strain>
    </source>
</reference>
<sequence length="174" mass="18972">MLLLPHRWLGFALAVFISLVCAAPTSPSPSPSSSSSPSPPPTQINYVATLFLKNGIKATTVPNTDPSVWIRIYRLIGELGEDMGDRKGSDGKSLTWGSEIAVEHETVDKKSKSVMVYFELEGGQFCPRGRKCYGYIVTLDCIGKGKTKRPMQVGAIVTKNLDGSFTVVDYMRPV</sequence>
<feature type="signal peptide" evidence="1">
    <location>
        <begin position="1"/>
        <end position="22"/>
    </location>
</feature>
<dbReference type="AlphaFoldDB" id="A0A9P5PVC6"/>
<evidence type="ECO:0000313" key="2">
    <source>
        <dbReference type="EMBL" id="KAF9073146.1"/>
    </source>
</evidence>